<dbReference type="AlphaFoldDB" id="A0A8I6RZ72"/>
<evidence type="ECO:0000256" key="4">
    <source>
        <dbReference type="ARBA" id="ARBA00022777"/>
    </source>
</evidence>
<keyword evidence="8" id="KW-1185">Reference proteome</keyword>
<dbReference type="PANTHER" id="PTHR24355">
    <property type="entry name" value="G PROTEIN-COUPLED RECEPTOR KINASE/RIBOSOMAL PROTEIN S6 KINASE"/>
    <property type="match status" value="1"/>
</dbReference>
<dbReference type="InterPro" id="IPR000719">
    <property type="entry name" value="Prot_kinase_dom"/>
</dbReference>
<keyword evidence="4" id="KW-0418">Kinase</keyword>
<dbReference type="CDD" id="cd05123">
    <property type="entry name" value="STKc_AGC"/>
    <property type="match status" value="1"/>
</dbReference>
<dbReference type="RefSeq" id="XP_014254335.1">
    <property type="nucleotide sequence ID" value="XM_014398849.2"/>
</dbReference>
<dbReference type="GO" id="GO:0005524">
    <property type="term" value="F:ATP binding"/>
    <property type="evidence" value="ECO:0007669"/>
    <property type="project" value="UniProtKB-KW"/>
</dbReference>
<dbReference type="GO" id="GO:0004674">
    <property type="term" value="F:protein serine/threonine kinase activity"/>
    <property type="evidence" value="ECO:0007669"/>
    <property type="project" value="UniProtKB-KW"/>
</dbReference>
<dbReference type="Pfam" id="PF00069">
    <property type="entry name" value="Pkinase"/>
    <property type="match status" value="1"/>
</dbReference>
<dbReference type="PROSITE" id="PS50011">
    <property type="entry name" value="PROTEIN_KINASE_DOM"/>
    <property type="match status" value="1"/>
</dbReference>
<dbReference type="GeneID" id="106669389"/>
<keyword evidence="5" id="KW-0067">ATP-binding</keyword>
<evidence type="ECO:0000256" key="1">
    <source>
        <dbReference type="ARBA" id="ARBA00022527"/>
    </source>
</evidence>
<dbReference type="PANTHER" id="PTHR24355:SF1">
    <property type="entry name" value="RIBOSOMAL PROTEIN S6 KINASE-RELATED PROTEIN"/>
    <property type="match status" value="1"/>
</dbReference>
<sequence length="395" mass="44882">MGNANSIINENTVPETSNKLKFRDLSISSFVEKLSGRTFTSNSIRSTYSVSRPWSRVSRKGWRESTLTDPFESIKTAWPVPFIESLFLPDFKINFTDEHKYEVLYLISKGAYGKVYKVLKRGTEEIYAMKVLSKSQIIHENCINQVKDEVKIQTMCGHHPFIADAPQYWQNRRKLFIVNTYVEGGDMLNLTNMYGSLPQDICQIYIAELALALDFLHNAGVIYRDLKPENILLDANGHAVLIDFGLSKWLKYGNKTKTICGTLQYIAPEVFSMEGYGHAVDWWSLGVLATYLLTSEYPCSGNTSTPGKLEDVGLSVAARDLIGRLLQPDPTKRLRSLLTLKTIPFFMGFNFDHARAKKIHPKNLFEMSFPDGPKIEMNTSNVLFLDFDQMIPTLV</sequence>
<protein>
    <recommendedName>
        <fullName evidence="6">Protein kinase domain-containing protein</fullName>
    </recommendedName>
</protein>
<proteinExistence type="predicted"/>
<evidence type="ECO:0000256" key="5">
    <source>
        <dbReference type="ARBA" id="ARBA00022840"/>
    </source>
</evidence>
<dbReference type="KEGG" id="clec:106669389"/>
<keyword evidence="1" id="KW-0723">Serine/threonine-protein kinase</keyword>
<reference evidence="7" key="1">
    <citation type="submission" date="2022-01" db="UniProtKB">
        <authorList>
            <consortium name="EnsemblMetazoa"/>
        </authorList>
    </citation>
    <scope>IDENTIFICATION</scope>
</reference>
<keyword evidence="3" id="KW-0547">Nucleotide-binding</keyword>
<keyword evidence="2" id="KW-0808">Transferase</keyword>
<dbReference type="OrthoDB" id="3205605at2759"/>
<feature type="domain" description="Protein kinase" evidence="6">
    <location>
        <begin position="101"/>
        <end position="346"/>
    </location>
</feature>
<dbReference type="SMART" id="SM00220">
    <property type="entry name" value="S_TKc"/>
    <property type="match status" value="1"/>
</dbReference>
<evidence type="ECO:0000313" key="7">
    <source>
        <dbReference type="EnsemblMetazoa" id="XP_014254335.1"/>
    </source>
</evidence>
<dbReference type="CTD" id="45970"/>
<dbReference type="InterPro" id="IPR011009">
    <property type="entry name" value="Kinase-like_dom_sf"/>
</dbReference>
<dbReference type="InterPro" id="IPR008271">
    <property type="entry name" value="Ser/Thr_kinase_AS"/>
</dbReference>
<dbReference type="SUPFAM" id="SSF56112">
    <property type="entry name" value="Protein kinase-like (PK-like)"/>
    <property type="match status" value="1"/>
</dbReference>
<evidence type="ECO:0000256" key="2">
    <source>
        <dbReference type="ARBA" id="ARBA00022679"/>
    </source>
</evidence>
<dbReference type="EnsemblMetazoa" id="XM_014398849.2">
    <property type="protein sequence ID" value="XP_014254335.1"/>
    <property type="gene ID" value="LOC106669389"/>
</dbReference>
<evidence type="ECO:0000256" key="3">
    <source>
        <dbReference type="ARBA" id="ARBA00022741"/>
    </source>
</evidence>
<dbReference type="Proteomes" id="UP000494040">
    <property type="component" value="Unassembled WGS sequence"/>
</dbReference>
<organism evidence="7 8">
    <name type="scientific">Cimex lectularius</name>
    <name type="common">Bed bug</name>
    <name type="synonym">Acanthia lectularia</name>
    <dbReference type="NCBI Taxonomy" id="79782"/>
    <lineage>
        <taxon>Eukaryota</taxon>
        <taxon>Metazoa</taxon>
        <taxon>Ecdysozoa</taxon>
        <taxon>Arthropoda</taxon>
        <taxon>Hexapoda</taxon>
        <taxon>Insecta</taxon>
        <taxon>Pterygota</taxon>
        <taxon>Neoptera</taxon>
        <taxon>Paraneoptera</taxon>
        <taxon>Hemiptera</taxon>
        <taxon>Heteroptera</taxon>
        <taxon>Panheteroptera</taxon>
        <taxon>Cimicomorpha</taxon>
        <taxon>Cimicidae</taxon>
        <taxon>Cimex</taxon>
    </lineage>
</organism>
<dbReference type="InterPro" id="IPR045270">
    <property type="entry name" value="STKc_AGC"/>
</dbReference>
<dbReference type="OMA" id="YCASAIH"/>
<dbReference type="Gene3D" id="1.10.510.10">
    <property type="entry name" value="Transferase(Phosphotransferase) domain 1"/>
    <property type="match status" value="1"/>
</dbReference>
<evidence type="ECO:0000313" key="8">
    <source>
        <dbReference type="Proteomes" id="UP000494040"/>
    </source>
</evidence>
<dbReference type="PROSITE" id="PS00108">
    <property type="entry name" value="PROTEIN_KINASE_ST"/>
    <property type="match status" value="1"/>
</dbReference>
<dbReference type="Gene3D" id="3.30.200.20">
    <property type="entry name" value="Phosphorylase Kinase, domain 1"/>
    <property type="match status" value="1"/>
</dbReference>
<evidence type="ECO:0000259" key="6">
    <source>
        <dbReference type="PROSITE" id="PS50011"/>
    </source>
</evidence>
<name>A0A8I6RZ72_CIMLE</name>
<accession>A0A8I6RZ72</accession>